<evidence type="ECO:0000313" key="2">
    <source>
        <dbReference type="EMBL" id="NCJ06600.1"/>
    </source>
</evidence>
<accession>A0A8K1ZWM7</accession>
<dbReference type="Proteomes" id="UP000607397">
    <property type="component" value="Unassembled WGS sequence"/>
</dbReference>
<feature type="domain" description="Transposase IS66 zinc-finger binding" evidence="1">
    <location>
        <begin position="4"/>
        <end position="33"/>
    </location>
</feature>
<dbReference type="EMBL" id="WVIC01000014">
    <property type="protein sequence ID" value="NCJ06600.1"/>
    <property type="molecule type" value="Genomic_DNA"/>
</dbReference>
<gene>
    <name evidence="2" type="ORF">GS597_08805</name>
</gene>
<protein>
    <recommendedName>
        <fullName evidence="1">Transposase IS66 zinc-finger binding domain-containing protein</fullName>
    </recommendedName>
</protein>
<comment type="caution">
    <text evidence="2">The sequence shown here is derived from an EMBL/GenBank/DDBJ whole genome shotgun (WGS) entry which is preliminary data.</text>
</comment>
<keyword evidence="3" id="KW-1185">Reference proteome</keyword>
<name>A0A8K1ZWM7_9CYAN</name>
<proteinExistence type="predicted"/>
<evidence type="ECO:0000259" key="1">
    <source>
        <dbReference type="Pfam" id="PF13005"/>
    </source>
</evidence>
<evidence type="ECO:0000313" key="3">
    <source>
        <dbReference type="Proteomes" id="UP000607397"/>
    </source>
</evidence>
<dbReference type="AlphaFoldDB" id="A0A8K1ZWM7"/>
<dbReference type="Pfam" id="PF13005">
    <property type="entry name" value="zf-IS66"/>
    <property type="match status" value="1"/>
</dbReference>
<organism evidence="2 3">
    <name type="scientific">Petrachloros mirabilis ULC683</name>
    <dbReference type="NCBI Taxonomy" id="2781853"/>
    <lineage>
        <taxon>Bacteria</taxon>
        <taxon>Bacillati</taxon>
        <taxon>Cyanobacteriota</taxon>
        <taxon>Cyanophyceae</taxon>
        <taxon>Synechococcales</taxon>
        <taxon>Petrachlorosaceae</taxon>
        <taxon>Petrachloros</taxon>
        <taxon>Petrachloros mirabilis</taxon>
    </lineage>
</organism>
<reference evidence="2" key="1">
    <citation type="submission" date="2019-12" db="EMBL/GenBank/DDBJ databases">
        <title>High-Quality draft genome sequences of three cyanobacteria isolated from the limestone walls of the Old Cathedral of Coimbra.</title>
        <authorList>
            <person name="Tiago I."/>
            <person name="Soares F."/>
            <person name="Portugal A."/>
        </authorList>
    </citation>
    <scope>NUCLEOTIDE SEQUENCE [LARGE SCALE GENOMIC DNA]</scope>
    <source>
        <strain evidence="2">C</strain>
    </source>
</reference>
<dbReference type="InterPro" id="IPR024474">
    <property type="entry name" value="Znf_dom_IS66"/>
</dbReference>
<sequence>MEKVLARQVFDLPPIELKVSEHQAEVKSCPHCGQKNQGSFPSEASTVVQYGSRLKGMTVYLMEGQLLPSNQVCEVLTDLVGVSVSVT</sequence>